<dbReference type="RefSeq" id="XP_033528291.1">
    <property type="nucleotide sequence ID" value="XM_033666418.1"/>
</dbReference>
<dbReference type="Proteomes" id="UP000799771">
    <property type="component" value="Unassembled WGS sequence"/>
</dbReference>
<gene>
    <name evidence="1" type="ORF">P153DRAFT_353131</name>
</gene>
<keyword evidence="2" id="KW-1185">Reference proteome</keyword>
<organism evidence="1 2">
    <name type="scientific">Dothidotthia symphoricarpi CBS 119687</name>
    <dbReference type="NCBI Taxonomy" id="1392245"/>
    <lineage>
        <taxon>Eukaryota</taxon>
        <taxon>Fungi</taxon>
        <taxon>Dikarya</taxon>
        <taxon>Ascomycota</taxon>
        <taxon>Pezizomycotina</taxon>
        <taxon>Dothideomycetes</taxon>
        <taxon>Pleosporomycetidae</taxon>
        <taxon>Pleosporales</taxon>
        <taxon>Dothidotthiaceae</taxon>
        <taxon>Dothidotthia</taxon>
    </lineage>
</organism>
<dbReference type="Gene3D" id="1.10.606.20">
    <property type="match status" value="1"/>
</dbReference>
<dbReference type="EMBL" id="ML977498">
    <property type="protein sequence ID" value="KAF2133904.1"/>
    <property type="molecule type" value="Genomic_DNA"/>
</dbReference>
<evidence type="ECO:0000313" key="1">
    <source>
        <dbReference type="EMBL" id="KAF2133904.1"/>
    </source>
</evidence>
<dbReference type="OrthoDB" id="9997027at2759"/>
<proteinExistence type="predicted"/>
<name>A0A6A6ASH7_9PLEO</name>
<protein>
    <submittedName>
        <fullName evidence="1">Uncharacterized protein</fullName>
    </submittedName>
</protein>
<dbReference type="GeneID" id="54406850"/>
<evidence type="ECO:0000313" key="2">
    <source>
        <dbReference type="Proteomes" id="UP000799771"/>
    </source>
</evidence>
<accession>A0A6A6ASH7</accession>
<reference evidence="1" key="1">
    <citation type="journal article" date="2020" name="Stud. Mycol.">
        <title>101 Dothideomycetes genomes: a test case for predicting lifestyles and emergence of pathogens.</title>
        <authorList>
            <person name="Haridas S."/>
            <person name="Albert R."/>
            <person name="Binder M."/>
            <person name="Bloem J."/>
            <person name="Labutti K."/>
            <person name="Salamov A."/>
            <person name="Andreopoulos B."/>
            <person name="Baker S."/>
            <person name="Barry K."/>
            <person name="Bills G."/>
            <person name="Bluhm B."/>
            <person name="Cannon C."/>
            <person name="Castanera R."/>
            <person name="Culley D."/>
            <person name="Daum C."/>
            <person name="Ezra D."/>
            <person name="Gonzalez J."/>
            <person name="Henrissat B."/>
            <person name="Kuo A."/>
            <person name="Liang C."/>
            <person name="Lipzen A."/>
            <person name="Lutzoni F."/>
            <person name="Magnuson J."/>
            <person name="Mondo S."/>
            <person name="Nolan M."/>
            <person name="Ohm R."/>
            <person name="Pangilinan J."/>
            <person name="Park H.-J."/>
            <person name="Ramirez L."/>
            <person name="Alfaro M."/>
            <person name="Sun H."/>
            <person name="Tritt A."/>
            <person name="Yoshinaga Y."/>
            <person name="Zwiers L.-H."/>
            <person name="Turgeon B."/>
            <person name="Goodwin S."/>
            <person name="Spatafora J."/>
            <person name="Crous P."/>
            <person name="Grigoriev I."/>
        </authorList>
    </citation>
    <scope>NUCLEOTIDE SEQUENCE</scope>
    <source>
        <strain evidence="1">CBS 119687</strain>
    </source>
</reference>
<sequence length="277" mass="30041">MKEPGLLLALSATTANPQYSGDIVHYWYSSIQLVTGLPFPPSGWFEAIVQAAVYVSAPESKNELLASQQLAVSHAAHDSLTGVFHSTRNFGNIFKSAQDIVSLIGIDEIDDKCWRAAAIGRRAAIKVTAVRQDDRLNNLVNYVFKSGTSSVYQRTPGSTFVAPDTAQARYLRTFGGLGDVTRFRASAPPQSILQATRRFSTTSRLRANDYTPTYACFGGAAAAVIQAWNNGSDVINILQSTNGTQIGVITGRYTSIWQATKGNGDSRVYGGFMFLPR</sequence>
<dbReference type="AlphaFoldDB" id="A0A6A6ASH7"/>